<accession>A0ABW1A4E1</accession>
<sequence>MGGDVHAAGTTVQAGLGIEESPERFFQPYMNLKQWMLNPGLVRASASRPGRRWNA</sequence>
<protein>
    <submittedName>
        <fullName evidence="1">Uncharacterized protein</fullName>
    </submittedName>
</protein>
<evidence type="ECO:0000313" key="2">
    <source>
        <dbReference type="Proteomes" id="UP001596074"/>
    </source>
</evidence>
<dbReference type="EMBL" id="JBHSON010000053">
    <property type="protein sequence ID" value="MFC5750415.1"/>
    <property type="molecule type" value="Genomic_DNA"/>
</dbReference>
<name>A0ABW1A4E1_9ACTN</name>
<dbReference type="Proteomes" id="UP001596074">
    <property type="component" value="Unassembled WGS sequence"/>
</dbReference>
<organism evidence="1 2">
    <name type="scientific">Actinomadura rugatobispora</name>
    <dbReference type="NCBI Taxonomy" id="1994"/>
    <lineage>
        <taxon>Bacteria</taxon>
        <taxon>Bacillati</taxon>
        <taxon>Actinomycetota</taxon>
        <taxon>Actinomycetes</taxon>
        <taxon>Streptosporangiales</taxon>
        <taxon>Thermomonosporaceae</taxon>
        <taxon>Actinomadura</taxon>
    </lineage>
</organism>
<reference evidence="2" key="1">
    <citation type="journal article" date="2019" name="Int. J. Syst. Evol. Microbiol.">
        <title>The Global Catalogue of Microorganisms (GCM) 10K type strain sequencing project: providing services to taxonomists for standard genome sequencing and annotation.</title>
        <authorList>
            <consortium name="The Broad Institute Genomics Platform"/>
            <consortium name="The Broad Institute Genome Sequencing Center for Infectious Disease"/>
            <person name="Wu L."/>
            <person name="Ma J."/>
        </authorList>
    </citation>
    <scope>NUCLEOTIDE SEQUENCE [LARGE SCALE GENOMIC DNA]</scope>
    <source>
        <strain evidence="2">KCTC 42087</strain>
    </source>
</reference>
<dbReference type="RefSeq" id="WP_378286155.1">
    <property type="nucleotide sequence ID" value="NZ_JBHSON010000053.1"/>
</dbReference>
<gene>
    <name evidence="1" type="ORF">ACFPZN_32720</name>
</gene>
<comment type="caution">
    <text evidence="1">The sequence shown here is derived from an EMBL/GenBank/DDBJ whole genome shotgun (WGS) entry which is preliminary data.</text>
</comment>
<evidence type="ECO:0000313" key="1">
    <source>
        <dbReference type="EMBL" id="MFC5750415.1"/>
    </source>
</evidence>
<proteinExistence type="predicted"/>
<keyword evidence="2" id="KW-1185">Reference proteome</keyword>